<dbReference type="InterPro" id="IPR041883">
    <property type="entry name" value="PilM_N-ter"/>
</dbReference>
<protein>
    <submittedName>
        <fullName evidence="1">Type IV pilus biogenesis protein PilM</fullName>
    </submittedName>
</protein>
<organism evidence="1 2">
    <name type="scientific">Paraherbaspirillum soli</name>
    <dbReference type="NCBI Taxonomy" id="631222"/>
    <lineage>
        <taxon>Bacteria</taxon>
        <taxon>Pseudomonadati</taxon>
        <taxon>Pseudomonadota</taxon>
        <taxon>Betaproteobacteria</taxon>
        <taxon>Burkholderiales</taxon>
        <taxon>Oxalobacteraceae</taxon>
        <taxon>Paraherbaspirillum</taxon>
    </lineage>
</organism>
<keyword evidence="2" id="KW-1185">Reference proteome</keyword>
<dbReference type="Pfam" id="PF07419">
    <property type="entry name" value="PilM"/>
    <property type="match status" value="1"/>
</dbReference>
<sequence length="158" mass="17408">MWMTWIMVAMMAIAGCFVLSEEVRSPVTVAHKNADLAESMSIYRNAVIAFVAANPTFAGGEVPVDKLPLPSWYTRYPLPLQLWRNHVEAGVITIYAAQPQPVNITADLLRLSHNSVLVGVADMRAKMFRSPLFPDVQSPLPAGIPIPDGSPVWLARRN</sequence>
<proteinExistence type="predicted"/>
<reference evidence="2" key="1">
    <citation type="journal article" date="2019" name="Int. J. Syst. Evol. Microbiol.">
        <title>The Global Catalogue of Microorganisms (GCM) 10K type strain sequencing project: providing services to taxonomists for standard genome sequencing and annotation.</title>
        <authorList>
            <consortium name="The Broad Institute Genomics Platform"/>
            <consortium name="The Broad Institute Genome Sequencing Center for Infectious Disease"/>
            <person name="Wu L."/>
            <person name="Ma J."/>
        </authorList>
    </citation>
    <scope>NUCLEOTIDE SEQUENCE [LARGE SCALE GENOMIC DNA]</scope>
    <source>
        <strain evidence="2">JCM 17066</strain>
    </source>
</reference>
<dbReference type="EMBL" id="JBHSMT010000013">
    <property type="protein sequence ID" value="MFC5474047.1"/>
    <property type="molecule type" value="Genomic_DNA"/>
</dbReference>
<evidence type="ECO:0000313" key="1">
    <source>
        <dbReference type="EMBL" id="MFC5474047.1"/>
    </source>
</evidence>
<accession>A0ABW0M9W2</accession>
<dbReference type="Gene3D" id="3.30.1300.90">
    <property type="entry name" value="PilM protein, N-terminal domain"/>
    <property type="match status" value="1"/>
</dbReference>
<gene>
    <name evidence="1" type="primary">pilM</name>
    <name evidence="1" type="ORF">ACFPM8_08745</name>
</gene>
<dbReference type="Proteomes" id="UP001596045">
    <property type="component" value="Unassembled WGS sequence"/>
</dbReference>
<comment type="caution">
    <text evidence="1">The sequence shown here is derived from an EMBL/GenBank/DDBJ whole genome shotgun (WGS) entry which is preliminary data.</text>
</comment>
<name>A0ABW0M9W2_9BURK</name>
<dbReference type="InterPro" id="IPR009987">
    <property type="entry name" value="IM_PilM"/>
</dbReference>
<dbReference type="RefSeq" id="WP_378997104.1">
    <property type="nucleotide sequence ID" value="NZ_JBHSMT010000013.1"/>
</dbReference>
<evidence type="ECO:0000313" key="2">
    <source>
        <dbReference type="Proteomes" id="UP001596045"/>
    </source>
</evidence>